<dbReference type="STRING" id="48003.BLA55_00365"/>
<keyword evidence="1" id="KW-0472">Membrane</keyword>
<gene>
    <name evidence="2" type="ORF">BLA55_00365</name>
</gene>
<organism evidence="2 3">
    <name type="scientific">Mycoplasmopsis pullorum</name>
    <dbReference type="NCBI Taxonomy" id="48003"/>
    <lineage>
        <taxon>Bacteria</taxon>
        <taxon>Bacillati</taxon>
        <taxon>Mycoplasmatota</taxon>
        <taxon>Mycoplasmoidales</taxon>
        <taxon>Metamycoplasmataceae</taxon>
        <taxon>Mycoplasmopsis</taxon>
    </lineage>
</organism>
<protein>
    <submittedName>
        <fullName evidence="2">Uncharacterized protein</fullName>
    </submittedName>
</protein>
<feature type="transmembrane region" description="Helical" evidence="1">
    <location>
        <begin position="68"/>
        <end position="89"/>
    </location>
</feature>
<keyword evidence="1" id="KW-0812">Transmembrane</keyword>
<dbReference type="AlphaFoldDB" id="A0A1L4FRD7"/>
<name>A0A1L4FRD7_9BACT</name>
<keyword evidence="1" id="KW-1133">Transmembrane helix</keyword>
<reference evidence="3" key="1">
    <citation type="submission" date="2016-10" db="EMBL/GenBank/DDBJ databases">
        <authorList>
            <person name="Beylefeld A."/>
            <person name="Abolnik C."/>
        </authorList>
    </citation>
    <scope>NUCLEOTIDE SEQUENCE [LARGE SCALE GENOMIC DNA]</scope>
    <source>
        <strain evidence="3">B359_6</strain>
    </source>
</reference>
<dbReference type="Proteomes" id="UP000184322">
    <property type="component" value="Chromosome"/>
</dbReference>
<dbReference type="KEGG" id="mpul:BLA55_00365"/>
<sequence>MISFAFGVIFAIFALSVNAFVFEKRDVIEFLNAPDCINCDHYPGYRLHNVGYVNFWNNELKLNVTKTIPQYIMFVISWVLINKSFWYLIKPCVDLNFKTPRKD</sequence>
<evidence type="ECO:0000313" key="2">
    <source>
        <dbReference type="EMBL" id="APJ38149.1"/>
    </source>
</evidence>
<evidence type="ECO:0000256" key="1">
    <source>
        <dbReference type="SAM" id="Phobius"/>
    </source>
</evidence>
<dbReference type="EMBL" id="CP017813">
    <property type="protein sequence ID" value="APJ38149.1"/>
    <property type="molecule type" value="Genomic_DNA"/>
</dbReference>
<keyword evidence="3" id="KW-1185">Reference proteome</keyword>
<proteinExistence type="predicted"/>
<accession>A0A1L4FRD7</accession>
<evidence type="ECO:0000313" key="3">
    <source>
        <dbReference type="Proteomes" id="UP000184322"/>
    </source>
</evidence>